<evidence type="ECO:0000256" key="2">
    <source>
        <dbReference type="SAM" id="Phobius"/>
    </source>
</evidence>
<feature type="coiled-coil region" evidence="1">
    <location>
        <begin position="144"/>
        <end position="195"/>
    </location>
</feature>
<dbReference type="AlphaFoldDB" id="J4WZC1"/>
<organism evidence="3 4">
    <name type="scientific">SAR86 cluster bacterium SAR86B</name>
    <dbReference type="NCBI Taxonomy" id="1123867"/>
    <lineage>
        <taxon>Bacteria</taxon>
        <taxon>Pseudomonadati</taxon>
        <taxon>Pseudomonadota</taxon>
        <taxon>Gammaproteobacteria</taxon>
        <taxon>SAR86 cluster</taxon>
    </lineage>
</organism>
<reference evidence="3 4" key="1">
    <citation type="journal article" date="2012" name="ISME J.">
        <title>Genomic insights to SAR86, an abundant and uncultivated marine bacterial lineage.</title>
        <authorList>
            <person name="Dupont C.L."/>
            <person name="Rusch D.B."/>
            <person name="Yooseph S."/>
            <person name="Lombardo M.J."/>
            <person name="Richter R.A."/>
            <person name="Valas R."/>
            <person name="Novotny M."/>
            <person name="Yee-Greenbaum J."/>
            <person name="Selengut J.D."/>
            <person name="Haft D.H."/>
            <person name="Halpern A.L."/>
            <person name="Lasken R.S."/>
            <person name="Nealson K."/>
            <person name="Friedman R."/>
            <person name="Venter J.C."/>
        </authorList>
    </citation>
    <scope>NUCLEOTIDE SEQUENCE [LARGE SCALE GENOMIC DNA]</scope>
</reference>
<evidence type="ECO:0000313" key="3">
    <source>
        <dbReference type="EMBL" id="EJP73000.1"/>
    </source>
</evidence>
<keyword evidence="2" id="KW-1133">Transmembrane helix</keyword>
<protein>
    <submittedName>
        <fullName evidence="3">Cation channel family protein</fullName>
    </submittedName>
</protein>
<name>J4WZC1_9GAMM</name>
<accession>J4WZC1</accession>
<gene>
    <name evidence="3" type="ORF">NT02SARS_0878</name>
</gene>
<evidence type="ECO:0000313" key="4">
    <source>
        <dbReference type="Proteomes" id="UP000010116"/>
    </source>
</evidence>
<keyword evidence="1" id="KW-0175">Coiled coil</keyword>
<proteinExistence type="predicted"/>
<keyword evidence="2" id="KW-0812">Transmembrane</keyword>
<keyword evidence="2" id="KW-0472">Membrane</keyword>
<dbReference type="Proteomes" id="UP000010116">
    <property type="component" value="Unassembled WGS sequence"/>
</dbReference>
<feature type="transmembrane region" description="Helical" evidence="2">
    <location>
        <begin position="21"/>
        <end position="42"/>
    </location>
</feature>
<dbReference type="EMBL" id="JH611185">
    <property type="protein sequence ID" value="EJP73000.1"/>
    <property type="molecule type" value="Genomic_DNA"/>
</dbReference>
<dbReference type="HOGENOM" id="CLU_1266152_0_0_6"/>
<sequence>MSEIRSTKSDAYLKKSSSGNFFASFIFLLVLIGIFAITYWQYTEAKNVDKSMLDLDNRLMVLEDQLKLVDEINNDSLTGISANIQFLDKEIRKLWDLSNKRNKVNIAALQKNQDSLMVDLSIATKSVSDIDNDFKFIKSEITSLKQLSDENSMTLENLSNYEEKIKLIETQLFFIEDNIQALENYKKQINQVLLEIQTDLIQISDNNTKANEVVDKAE</sequence>
<evidence type="ECO:0000256" key="1">
    <source>
        <dbReference type="SAM" id="Coils"/>
    </source>
</evidence>